<keyword evidence="3" id="KW-1185">Reference proteome</keyword>
<organism evidence="2 3">
    <name type="scientific">Pseudobacteriovorax antillogorgiicola</name>
    <dbReference type="NCBI Taxonomy" id="1513793"/>
    <lineage>
        <taxon>Bacteria</taxon>
        <taxon>Pseudomonadati</taxon>
        <taxon>Bdellovibrionota</taxon>
        <taxon>Oligoflexia</taxon>
        <taxon>Oligoflexales</taxon>
        <taxon>Pseudobacteriovoracaceae</taxon>
        <taxon>Pseudobacteriovorax</taxon>
    </lineage>
</organism>
<keyword evidence="1" id="KW-0732">Signal</keyword>
<feature type="signal peptide" evidence="1">
    <location>
        <begin position="1"/>
        <end position="22"/>
    </location>
</feature>
<reference evidence="3" key="1">
    <citation type="submission" date="2017-04" db="EMBL/GenBank/DDBJ databases">
        <authorList>
            <person name="Varghese N."/>
            <person name="Submissions S."/>
        </authorList>
    </citation>
    <scope>NUCLEOTIDE SEQUENCE [LARGE SCALE GENOMIC DNA]</scope>
    <source>
        <strain evidence="3">RKEM611</strain>
    </source>
</reference>
<name>A0A1Y6CBQ4_9BACT</name>
<dbReference type="OrthoDB" id="237393at2"/>
<dbReference type="PANTHER" id="PTHR41339">
    <property type="entry name" value="LIPL48"/>
    <property type="match status" value="1"/>
</dbReference>
<dbReference type="Proteomes" id="UP000192907">
    <property type="component" value="Unassembled WGS sequence"/>
</dbReference>
<proteinExistence type="predicted"/>
<protein>
    <recommendedName>
        <fullName evidence="4">Right handed beta helix region</fullName>
    </recommendedName>
</protein>
<dbReference type="PROSITE" id="PS51257">
    <property type="entry name" value="PROKAR_LIPOPROTEIN"/>
    <property type="match status" value="1"/>
</dbReference>
<evidence type="ECO:0008006" key="4">
    <source>
        <dbReference type="Google" id="ProtNLM"/>
    </source>
</evidence>
<dbReference type="RefSeq" id="WP_132321674.1">
    <property type="nucleotide sequence ID" value="NZ_FWZT01000016.1"/>
</dbReference>
<feature type="chain" id="PRO_5012238355" description="Right handed beta helix region" evidence="1">
    <location>
        <begin position="23"/>
        <end position="458"/>
    </location>
</feature>
<dbReference type="STRING" id="1513793.SAMN06296036_116124"/>
<evidence type="ECO:0000313" key="3">
    <source>
        <dbReference type="Proteomes" id="UP000192907"/>
    </source>
</evidence>
<gene>
    <name evidence="2" type="ORF">SAMN06296036_116124</name>
</gene>
<accession>A0A1Y6CBQ4</accession>
<dbReference type="EMBL" id="FWZT01000016">
    <property type="protein sequence ID" value="SMF53438.1"/>
    <property type="molecule type" value="Genomic_DNA"/>
</dbReference>
<evidence type="ECO:0000256" key="1">
    <source>
        <dbReference type="SAM" id="SignalP"/>
    </source>
</evidence>
<dbReference type="AlphaFoldDB" id="A0A1Y6CBQ4"/>
<evidence type="ECO:0000313" key="2">
    <source>
        <dbReference type="EMBL" id="SMF53438.1"/>
    </source>
</evidence>
<sequence length="458" mass="48019">MKAKVFCSSILALALGACNSDSDSGNDNPPAPPTDGGGFSLVRTQCAAVDAFDFSKVEDRSSCPEGTTKGTSEGSCILKGKITKDLTLTKNFTYILSGGVFVGGDNTDSATLNIEAGTKFIGQSGADFLVVSRGSKIEARGTKDEPIVFTSSKAVGERGRGDWGGLVINGNAPIGCEDKLGTCTAEGEGSTGTYGGDTFEDYSGTLRYVRVEYAGNEITPENELNGIAFQGVGYCTKAEYIQVHMNADDGVEFFGGAADVKYVVLTGNGDDSLDWVNGWVGNAQYVLIEQYGDKANNGIEADNSSKSMNRSPRSNPNLANFTMLGTSEAAAKGGDGFHLRRGTGAKIYNSVVTGFKSACINLEDQATFDAGEVEFHNVVVGNCKSNFPSDETDTEGLFLAEAGNVEAEIEPKKIYSDLAKVNAVQGMSTGGLDATTFVGAIENADNDWTAGWTTSAKN</sequence>
<dbReference type="PANTHER" id="PTHR41339:SF1">
    <property type="entry name" value="SECRETED PROTEIN"/>
    <property type="match status" value="1"/>
</dbReference>